<gene>
    <name evidence="1" type="ORF">MHL29_06510</name>
</gene>
<accession>A0ABS9Q103</accession>
<dbReference type="RefSeq" id="WP_239263286.1">
    <property type="nucleotide sequence ID" value="NZ_DAMCVA010000105.1"/>
</dbReference>
<evidence type="ECO:0000313" key="1">
    <source>
        <dbReference type="EMBL" id="MCG7321547.1"/>
    </source>
</evidence>
<comment type="caution">
    <text evidence="1">The sequence shown here is derived from an EMBL/GenBank/DDBJ whole genome shotgun (WGS) entry which is preliminary data.</text>
</comment>
<sequence>MPDTAVVPERADHRSDPPMLAGDRAGLDSWLELYRETVLLKVAGLDTEQLARRSVPPSTLSLIGVIRHLTEVEAYWLRKVLLDEPGFEDRYTRPGQPDAVFDGAATATAAADVAAYEQELAITRANAEAWSDLDAPVRGLRHGKQVNLRWILTHLIEEYARHLGHMDLLREAVDGRTGY</sequence>
<name>A0ABS9Q103_9MICO</name>
<dbReference type="Pfam" id="PF04978">
    <property type="entry name" value="MST"/>
    <property type="match status" value="1"/>
</dbReference>
<protein>
    <submittedName>
        <fullName evidence="1">DinB family protein</fullName>
    </submittedName>
</protein>
<evidence type="ECO:0000313" key="2">
    <source>
        <dbReference type="Proteomes" id="UP001521931"/>
    </source>
</evidence>
<dbReference type="SUPFAM" id="SSF109854">
    <property type="entry name" value="DinB/YfiT-like putative metalloenzymes"/>
    <property type="match status" value="1"/>
</dbReference>
<dbReference type="EMBL" id="JAKRCV010000014">
    <property type="protein sequence ID" value="MCG7321547.1"/>
    <property type="molecule type" value="Genomic_DNA"/>
</dbReference>
<dbReference type="InterPro" id="IPR034660">
    <property type="entry name" value="DinB/YfiT-like"/>
</dbReference>
<reference evidence="1 2" key="1">
    <citation type="submission" date="2022-02" db="EMBL/GenBank/DDBJ databases">
        <title>Uncovering new skin microbiome diversity through culturing and metagenomics.</title>
        <authorList>
            <person name="Conlan S."/>
            <person name="Deming C."/>
            <person name="Nisc Comparative Sequencing Program N."/>
            <person name="Segre J.A."/>
        </authorList>
    </citation>
    <scope>NUCLEOTIDE SEQUENCE [LARGE SCALE GENOMIC DNA]</scope>
    <source>
        <strain evidence="1 2">ACRQZ</strain>
    </source>
</reference>
<proteinExistence type="predicted"/>
<dbReference type="InterPro" id="IPR007061">
    <property type="entry name" value="MST-like"/>
</dbReference>
<dbReference type="Proteomes" id="UP001521931">
    <property type="component" value="Unassembled WGS sequence"/>
</dbReference>
<keyword evidence="2" id="KW-1185">Reference proteome</keyword>
<organism evidence="1 2">
    <name type="scientific">Arsenicicoccus bolidensis</name>
    <dbReference type="NCBI Taxonomy" id="229480"/>
    <lineage>
        <taxon>Bacteria</taxon>
        <taxon>Bacillati</taxon>
        <taxon>Actinomycetota</taxon>
        <taxon>Actinomycetes</taxon>
        <taxon>Micrococcales</taxon>
        <taxon>Intrasporangiaceae</taxon>
        <taxon>Arsenicicoccus</taxon>
    </lineage>
</organism>
<dbReference type="Gene3D" id="1.20.120.450">
    <property type="entry name" value="dinb family like domain"/>
    <property type="match status" value="1"/>
</dbReference>